<organism evidence="1 2">
    <name type="scientific">Xanthomonas campestris pv. campestris (strain 8004)</name>
    <dbReference type="NCBI Taxonomy" id="314565"/>
    <lineage>
        <taxon>Bacteria</taxon>
        <taxon>Pseudomonadati</taxon>
        <taxon>Pseudomonadota</taxon>
        <taxon>Gammaproteobacteria</taxon>
        <taxon>Lysobacterales</taxon>
        <taxon>Lysobacteraceae</taxon>
        <taxon>Xanthomonas</taxon>
    </lineage>
</organism>
<protein>
    <submittedName>
        <fullName evidence="1">Uncharacterized protein</fullName>
    </submittedName>
</protein>
<dbReference type="AlphaFoldDB" id="A0A0H2X4P6"/>
<gene>
    <name evidence="1" type="ordered locus">XC_0845</name>
</gene>
<dbReference type="Proteomes" id="UP000000420">
    <property type="component" value="Chromosome"/>
</dbReference>
<evidence type="ECO:0000313" key="1">
    <source>
        <dbReference type="EMBL" id="AAY47920.1"/>
    </source>
</evidence>
<sequence>MQVLPVPWNTTAGVDVNNLFDRDSPAVLSAVANSLDSASAFPAVNAAPLHPALLIGRAA</sequence>
<name>A0A0H2X4P6_XANC8</name>
<dbReference type="HOGENOM" id="CLU_2959761_0_0_6"/>
<proteinExistence type="predicted"/>
<accession>A0A0H2X4P6</accession>
<evidence type="ECO:0000313" key="2">
    <source>
        <dbReference type="Proteomes" id="UP000000420"/>
    </source>
</evidence>
<reference evidence="1 2" key="1">
    <citation type="journal article" date="2005" name="Genome Res.">
        <title>Comparative and functional genomic analyses of the pathogenicity of phytopathogen Xanthomonas campestris pv. campestris.</title>
        <authorList>
            <person name="Qian W."/>
            <person name="Jia Y."/>
            <person name="Ren S.X."/>
            <person name="He Y.Q."/>
            <person name="Feng J.X."/>
            <person name="Lu L.F."/>
            <person name="Sun Q."/>
            <person name="Ying G."/>
            <person name="Tang D.J."/>
            <person name="Tang H."/>
            <person name="Wu W."/>
            <person name="Hao P."/>
            <person name="Wang L."/>
            <person name="Jiang B.L."/>
            <person name="Zeng S."/>
            <person name="Gu W.Y."/>
            <person name="Lu G."/>
            <person name="Rong L."/>
            <person name="Tian Y."/>
            <person name="Yao Z."/>
            <person name="Fu G."/>
            <person name="Chen B."/>
            <person name="Fang R."/>
            <person name="Qiang B."/>
            <person name="Chen Z."/>
            <person name="Zhao G.P."/>
            <person name="Tang J.L."/>
            <person name="He C."/>
        </authorList>
    </citation>
    <scope>NUCLEOTIDE SEQUENCE [LARGE SCALE GENOMIC DNA]</scope>
    <source>
        <strain evidence="1 2">8004</strain>
    </source>
</reference>
<dbReference type="EMBL" id="CP000050">
    <property type="protein sequence ID" value="AAY47920.1"/>
    <property type="molecule type" value="Genomic_DNA"/>
</dbReference>
<dbReference type="KEGG" id="xcb:XC_0845"/>